<accession>A0A4S8M1E4</accession>
<dbReference type="EMBL" id="ML179189">
    <property type="protein sequence ID" value="THU95899.1"/>
    <property type="molecule type" value="Genomic_DNA"/>
</dbReference>
<organism evidence="2 3">
    <name type="scientific">Dendrothele bispora (strain CBS 962.96)</name>
    <dbReference type="NCBI Taxonomy" id="1314807"/>
    <lineage>
        <taxon>Eukaryota</taxon>
        <taxon>Fungi</taxon>
        <taxon>Dikarya</taxon>
        <taxon>Basidiomycota</taxon>
        <taxon>Agaricomycotina</taxon>
        <taxon>Agaricomycetes</taxon>
        <taxon>Agaricomycetidae</taxon>
        <taxon>Agaricales</taxon>
        <taxon>Agaricales incertae sedis</taxon>
        <taxon>Dendrothele</taxon>
    </lineage>
</organism>
<feature type="chain" id="PRO_5020922488" description="Secreted protein" evidence="1">
    <location>
        <begin position="17"/>
        <end position="87"/>
    </location>
</feature>
<keyword evidence="1" id="KW-0732">Signal</keyword>
<feature type="signal peptide" evidence="1">
    <location>
        <begin position="1"/>
        <end position="16"/>
    </location>
</feature>
<evidence type="ECO:0000313" key="3">
    <source>
        <dbReference type="Proteomes" id="UP000297245"/>
    </source>
</evidence>
<reference evidence="2 3" key="1">
    <citation type="journal article" date="2019" name="Nat. Ecol. Evol.">
        <title>Megaphylogeny resolves global patterns of mushroom evolution.</title>
        <authorList>
            <person name="Varga T."/>
            <person name="Krizsan K."/>
            <person name="Foldi C."/>
            <person name="Dima B."/>
            <person name="Sanchez-Garcia M."/>
            <person name="Sanchez-Ramirez S."/>
            <person name="Szollosi G.J."/>
            <person name="Szarkandi J.G."/>
            <person name="Papp V."/>
            <person name="Albert L."/>
            <person name="Andreopoulos W."/>
            <person name="Angelini C."/>
            <person name="Antonin V."/>
            <person name="Barry K.W."/>
            <person name="Bougher N.L."/>
            <person name="Buchanan P."/>
            <person name="Buyck B."/>
            <person name="Bense V."/>
            <person name="Catcheside P."/>
            <person name="Chovatia M."/>
            <person name="Cooper J."/>
            <person name="Damon W."/>
            <person name="Desjardin D."/>
            <person name="Finy P."/>
            <person name="Geml J."/>
            <person name="Haridas S."/>
            <person name="Hughes K."/>
            <person name="Justo A."/>
            <person name="Karasinski D."/>
            <person name="Kautmanova I."/>
            <person name="Kiss B."/>
            <person name="Kocsube S."/>
            <person name="Kotiranta H."/>
            <person name="LaButti K.M."/>
            <person name="Lechner B.E."/>
            <person name="Liimatainen K."/>
            <person name="Lipzen A."/>
            <person name="Lukacs Z."/>
            <person name="Mihaltcheva S."/>
            <person name="Morgado L.N."/>
            <person name="Niskanen T."/>
            <person name="Noordeloos M.E."/>
            <person name="Ohm R.A."/>
            <person name="Ortiz-Santana B."/>
            <person name="Ovrebo C."/>
            <person name="Racz N."/>
            <person name="Riley R."/>
            <person name="Savchenko A."/>
            <person name="Shiryaev A."/>
            <person name="Soop K."/>
            <person name="Spirin V."/>
            <person name="Szebenyi C."/>
            <person name="Tomsovsky M."/>
            <person name="Tulloss R.E."/>
            <person name="Uehling J."/>
            <person name="Grigoriev I.V."/>
            <person name="Vagvolgyi C."/>
            <person name="Papp T."/>
            <person name="Martin F.M."/>
            <person name="Miettinen O."/>
            <person name="Hibbett D.S."/>
            <person name="Nagy L.G."/>
        </authorList>
    </citation>
    <scope>NUCLEOTIDE SEQUENCE [LARGE SCALE GENOMIC DNA]</scope>
    <source>
        <strain evidence="2 3">CBS 962.96</strain>
    </source>
</reference>
<keyword evidence="3" id="KW-1185">Reference proteome</keyword>
<dbReference type="AlphaFoldDB" id="A0A4S8M1E4"/>
<evidence type="ECO:0000256" key="1">
    <source>
        <dbReference type="SAM" id="SignalP"/>
    </source>
</evidence>
<gene>
    <name evidence="2" type="ORF">K435DRAFT_112118</name>
</gene>
<dbReference type="Proteomes" id="UP000297245">
    <property type="component" value="Unassembled WGS sequence"/>
</dbReference>
<evidence type="ECO:0000313" key="2">
    <source>
        <dbReference type="EMBL" id="THU95899.1"/>
    </source>
</evidence>
<proteinExistence type="predicted"/>
<name>A0A4S8M1E4_DENBC</name>
<evidence type="ECO:0008006" key="4">
    <source>
        <dbReference type="Google" id="ProtNLM"/>
    </source>
</evidence>
<sequence>MYVCMLLQLLSVQRSALDCLDRYQDARLTFNAGTTVHKSVNLQSSEVKLTHLFSSLPSSPFSFLLFSPLFMLNGVSTIPHCVTLELF</sequence>
<protein>
    <recommendedName>
        <fullName evidence="4">Secreted protein</fullName>
    </recommendedName>
</protein>